<evidence type="ECO:0000313" key="3">
    <source>
        <dbReference type="Proteomes" id="UP000052946"/>
    </source>
</evidence>
<comment type="caution">
    <text evidence="2">The sequence shown here is derived from an EMBL/GenBank/DDBJ whole genome shotgun (WGS) entry which is preliminary data.</text>
</comment>
<keyword evidence="2" id="KW-0282">Flagellum</keyword>
<evidence type="ECO:0000256" key="1">
    <source>
        <dbReference type="SAM" id="Coils"/>
    </source>
</evidence>
<dbReference type="Proteomes" id="UP000052946">
    <property type="component" value="Unassembled WGS sequence"/>
</dbReference>
<name>A0A0U9HEY8_9BACI</name>
<gene>
    <name evidence="2" type="ORF">OPHB3_1489</name>
</gene>
<dbReference type="AlphaFoldDB" id="A0A0U9HEY8"/>
<feature type="coiled-coil region" evidence="1">
    <location>
        <begin position="80"/>
        <end position="135"/>
    </location>
</feature>
<evidence type="ECO:0000313" key="2">
    <source>
        <dbReference type="EMBL" id="GAQ17564.1"/>
    </source>
</evidence>
<accession>A0A0U9HEY8</accession>
<keyword evidence="1" id="KW-0175">Coiled coil</keyword>
<keyword evidence="2" id="KW-0969">Cilium</keyword>
<protein>
    <submittedName>
        <fullName evidence="2">Flagellar hook-associated protein</fullName>
    </submittedName>
</protein>
<proteinExistence type="predicted"/>
<reference evidence="3" key="1">
    <citation type="submission" date="2015-07" db="EMBL/GenBank/DDBJ databases">
        <title>Draft Genome Sequence of Oceanobacillus picturae Heshi-B3 that Was Isolated from Fermented Rice Bran with Aging Salted Mackerel, Which Was Named Heshiko as Traditional Fermented Seafood in Japan.</title>
        <authorList>
            <person name="Akuzawa S."/>
            <person name="Nakagawa J."/>
            <person name="Kanekatsu T."/>
            <person name="Kanesaki Y."/>
            <person name="Suzuki T."/>
        </authorList>
    </citation>
    <scope>NUCLEOTIDE SEQUENCE [LARGE SCALE GENOMIC DNA]</scope>
    <source>
        <strain evidence="3">Heshi-B3</strain>
    </source>
</reference>
<dbReference type="RefSeq" id="WP_058949871.1">
    <property type="nucleotide sequence ID" value="NZ_BBXV01000016.1"/>
</dbReference>
<keyword evidence="2" id="KW-0966">Cell projection</keyword>
<dbReference type="EMBL" id="BBXV01000016">
    <property type="protein sequence ID" value="GAQ17564.1"/>
    <property type="molecule type" value="Genomic_DNA"/>
</dbReference>
<reference evidence="2 3" key="2">
    <citation type="journal article" date="2016" name="Genome Announc.">
        <title>Draft Genome Sequence of Oceanobacillus picturae Heshi-B3, Isolated from Fermented Rice Bran in a Traditional Japanese Seafood Dish.</title>
        <authorList>
            <person name="Akuzawa S."/>
            <person name="Nagaoka J."/>
            <person name="Kanekatsu M."/>
            <person name="Kanesaki Y."/>
            <person name="Suzuki T."/>
        </authorList>
    </citation>
    <scope>NUCLEOTIDE SEQUENCE [LARGE SCALE GENOMIC DNA]</scope>
    <source>
        <strain evidence="2 3">Heshi-B3</strain>
    </source>
</reference>
<organism evidence="2 3">
    <name type="scientific">Oceanobacillus picturae</name>
    <dbReference type="NCBI Taxonomy" id="171693"/>
    <lineage>
        <taxon>Bacteria</taxon>
        <taxon>Bacillati</taxon>
        <taxon>Bacillota</taxon>
        <taxon>Bacilli</taxon>
        <taxon>Bacillales</taxon>
        <taxon>Bacillaceae</taxon>
        <taxon>Oceanobacillus</taxon>
    </lineage>
</organism>
<dbReference type="OrthoDB" id="9841493at2"/>
<sequence length="195" mass="22743">MANKEYRLIDKAGDLSPEDQKDLEEVMLSLNKFQGSGAEATFLAGLIILPDGRHEIDSLSRLSIQKVKKTKIDYISRLDNKELEKKLEEYKKQYNLTQGQLEKITKELNKLRKDLKEGEEKIEKTKKLLKEITIQTVGEKQIKDYLDKIKSCCKQLENNLFIENPEILSEEKKAEVINRLDVLENFIEELRKQFA</sequence>